<dbReference type="Proteomes" id="UP000243459">
    <property type="component" value="Chromosome 3"/>
</dbReference>
<reference evidence="2" key="1">
    <citation type="journal article" date="2017" name="Nat. Commun.">
        <title>The asparagus genome sheds light on the origin and evolution of a young Y chromosome.</title>
        <authorList>
            <person name="Harkess A."/>
            <person name="Zhou J."/>
            <person name="Xu C."/>
            <person name="Bowers J.E."/>
            <person name="Van der Hulst R."/>
            <person name="Ayyampalayam S."/>
            <person name="Mercati F."/>
            <person name="Riccardi P."/>
            <person name="McKain M.R."/>
            <person name="Kakrana A."/>
            <person name="Tang H."/>
            <person name="Ray J."/>
            <person name="Groenendijk J."/>
            <person name="Arikit S."/>
            <person name="Mathioni S.M."/>
            <person name="Nakano M."/>
            <person name="Shan H."/>
            <person name="Telgmann-Rauber A."/>
            <person name="Kanno A."/>
            <person name="Yue Z."/>
            <person name="Chen H."/>
            <person name="Li W."/>
            <person name="Chen Y."/>
            <person name="Xu X."/>
            <person name="Zhang Y."/>
            <person name="Luo S."/>
            <person name="Chen H."/>
            <person name="Gao J."/>
            <person name="Mao Z."/>
            <person name="Pires J.C."/>
            <person name="Luo M."/>
            <person name="Kudrna D."/>
            <person name="Wing R.A."/>
            <person name="Meyers B.C."/>
            <person name="Yi K."/>
            <person name="Kong H."/>
            <person name="Lavrijsen P."/>
            <person name="Sunseri F."/>
            <person name="Falavigna A."/>
            <person name="Ye Y."/>
            <person name="Leebens-Mack J.H."/>
            <person name="Chen G."/>
        </authorList>
    </citation>
    <scope>NUCLEOTIDE SEQUENCE [LARGE SCALE GENOMIC DNA]</scope>
    <source>
        <strain evidence="2">cv. DH0086</strain>
    </source>
</reference>
<protein>
    <submittedName>
        <fullName evidence="1">Uncharacterized protein</fullName>
    </submittedName>
</protein>
<evidence type="ECO:0000313" key="1">
    <source>
        <dbReference type="EMBL" id="ONK76069.1"/>
    </source>
</evidence>
<proteinExistence type="predicted"/>
<accession>A0A5P1FGQ7</accession>
<name>A0A5P1FGQ7_ASPOF</name>
<dbReference type="AlphaFoldDB" id="A0A5P1FGQ7"/>
<keyword evidence="2" id="KW-1185">Reference proteome</keyword>
<gene>
    <name evidence="1" type="ORF">A4U43_C03F23560</name>
</gene>
<organism evidence="1 2">
    <name type="scientific">Asparagus officinalis</name>
    <name type="common">Garden asparagus</name>
    <dbReference type="NCBI Taxonomy" id="4686"/>
    <lineage>
        <taxon>Eukaryota</taxon>
        <taxon>Viridiplantae</taxon>
        <taxon>Streptophyta</taxon>
        <taxon>Embryophyta</taxon>
        <taxon>Tracheophyta</taxon>
        <taxon>Spermatophyta</taxon>
        <taxon>Magnoliopsida</taxon>
        <taxon>Liliopsida</taxon>
        <taxon>Asparagales</taxon>
        <taxon>Asparagaceae</taxon>
        <taxon>Asparagoideae</taxon>
        <taxon>Asparagus</taxon>
    </lineage>
</organism>
<dbReference type="EMBL" id="CM007383">
    <property type="protein sequence ID" value="ONK76069.1"/>
    <property type="molecule type" value="Genomic_DNA"/>
</dbReference>
<dbReference type="Gramene" id="ONK76069">
    <property type="protein sequence ID" value="ONK76069"/>
    <property type="gene ID" value="A4U43_C03F23560"/>
</dbReference>
<sequence>MARLAMRRKRRTRRRKLFFAADGGRGDDGGGGVEEAEDAIEDEGGGIDFALDCFSDFPLGNFVQYVIHIDNRKRKERQRTKPIAKVREGNANFPYNINVGHVNDRDARDDEGGYVSVDSVNSVGSEAKKALNSDDEELYEVR</sequence>
<evidence type="ECO:0000313" key="2">
    <source>
        <dbReference type="Proteomes" id="UP000243459"/>
    </source>
</evidence>